<accession>A0AAV9GSU9</accession>
<evidence type="ECO:0000256" key="1">
    <source>
        <dbReference type="ARBA" id="ARBA00001971"/>
    </source>
</evidence>
<dbReference type="InterPro" id="IPR001128">
    <property type="entry name" value="Cyt_P450"/>
</dbReference>
<evidence type="ECO:0000313" key="10">
    <source>
        <dbReference type="EMBL" id="KAK4450502.1"/>
    </source>
</evidence>
<dbReference type="Gene3D" id="1.10.630.10">
    <property type="entry name" value="Cytochrome P450"/>
    <property type="match status" value="1"/>
</dbReference>
<keyword evidence="7" id="KW-0503">Monooxygenase</keyword>
<keyword evidence="3 8" id="KW-0349">Heme</keyword>
<evidence type="ECO:0000313" key="11">
    <source>
        <dbReference type="Proteomes" id="UP001321760"/>
    </source>
</evidence>
<keyword evidence="6 8" id="KW-0408">Iron</keyword>
<proteinExistence type="predicted"/>
<organism evidence="10 11">
    <name type="scientific">Podospora aff. communis PSN243</name>
    <dbReference type="NCBI Taxonomy" id="3040156"/>
    <lineage>
        <taxon>Eukaryota</taxon>
        <taxon>Fungi</taxon>
        <taxon>Dikarya</taxon>
        <taxon>Ascomycota</taxon>
        <taxon>Pezizomycotina</taxon>
        <taxon>Sordariomycetes</taxon>
        <taxon>Sordariomycetidae</taxon>
        <taxon>Sordariales</taxon>
        <taxon>Podosporaceae</taxon>
        <taxon>Podospora</taxon>
    </lineage>
</organism>
<feature type="binding site" description="axial binding residue" evidence="8">
    <location>
        <position position="467"/>
    </location>
    <ligand>
        <name>heme</name>
        <dbReference type="ChEBI" id="CHEBI:30413"/>
    </ligand>
    <ligandPart>
        <name>Fe</name>
        <dbReference type="ChEBI" id="CHEBI:18248"/>
    </ligandPart>
</feature>
<name>A0AAV9GSU9_9PEZI</name>
<dbReference type="PANTHER" id="PTHR24305:SF107">
    <property type="entry name" value="P450, PUTATIVE (EUROFUNG)-RELATED"/>
    <property type="match status" value="1"/>
</dbReference>
<evidence type="ECO:0000256" key="7">
    <source>
        <dbReference type="ARBA" id="ARBA00023033"/>
    </source>
</evidence>
<dbReference type="SUPFAM" id="SSF48264">
    <property type="entry name" value="Cytochrome P450"/>
    <property type="match status" value="1"/>
</dbReference>
<dbReference type="Proteomes" id="UP001321760">
    <property type="component" value="Unassembled WGS sequence"/>
</dbReference>
<reference evidence="10" key="1">
    <citation type="journal article" date="2023" name="Mol. Phylogenet. Evol.">
        <title>Genome-scale phylogeny and comparative genomics of the fungal order Sordariales.</title>
        <authorList>
            <person name="Hensen N."/>
            <person name="Bonometti L."/>
            <person name="Westerberg I."/>
            <person name="Brannstrom I.O."/>
            <person name="Guillou S."/>
            <person name="Cros-Aarteil S."/>
            <person name="Calhoun S."/>
            <person name="Haridas S."/>
            <person name="Kuo A."/>
            <person name="Mondo S."/>
            <person name="Pangilinan J."/>
            <person name="Riley R."/>
            <person name="LaButti K."/>
            <person name="Andreopoulos B."/>
            <person name="Lipzen A."/>
            <person name="Chen C."/>
            <person name="Yan M."/>
            <person name="Daum C."/>
            <person name="Ng V."/>
            <person name="Clum A."/>
            <person name="Steindorff A."/>
            <person name="Ohm R.A."/>
            <person name="Martin F."/>
            <person name="Silar P."/>
            <person name="Natvig D.O."/>
            <person name="Lalanne C."/>
            <person name="Gautier V."/>
            <person name="Ament-Velasquez S.L."/>
            <person name="Kruys A."/>
            <person name="Hutchinson M.I."/>
            <person name="Powell A.J."/>
            <person name="Barry K."/>
            <person name="Miller A.N."/>
            <person name="Grigoriev I.V."/>
            <person name="Debuchy R."/>
            <person name="Gladieux P."/>
            <person name="Hiltunen Thoren M."/>
            <person name="Johannesson H."/>
        </authorList>
    </citation>
    <scope>NUCLEOTIDE SEQUENCE</scope>
    <source>
        <strain evidence="10">PSN243</strain>
    </source>
</reference>
<dbReference type="InterPro" id="IPR036396">
    <property type="entry name" value="Cyt_P450_sf"/>
</dbReference>
<protein>
    <submittedName>
        <fullName evidence="10">Cytochrome P450</fullName>
    </submittedName>
</protein>
<dbReference type="InterPro" id="IPR050121">
    <property type="entry name" value="Cytochrome_P450_monoxygenase"/>
</dbReference>
<evidence type="ECO:0000256" key="3">
    <source>
        <dbReference type="ARBA" id="ARBA00022617"/>
    </source>
</evidence>
<dbReference type="GO" id="GO:0005506">
    <property type="term" value="F:iron ion binding"/>
    <property type="evidence" value="ECO:0007669"/>
    <property type="project" value="InterPro"/>
</dbReference>
<evidence type="ECO:0000256" key="8">
    <source>
        <dbReference type="PIRSR" id="PIRSR602401-1"/>
    </source>
</evidence>
<dbReference type="GO" id="GO:0020037">
    <property type="term" value="F:heme binding"/>
    <property type="evidence" value="ECO:0007669"/>
    <property type="project" value="InterPro"/>
</dbReference>
<keyword evidence="4 8" id="KW-0479">Metal-binding</keyword>
<dbReference type="AlphaFoldDB" id="A0AAV9GSU9"/>
<feature type="transmembrane region" description="Helical" evidence="9">
    <location>
        <begin position="6"/>
        <end position="28"/>
    </location>
</feature>
<keyword evidence="9" id="KW-0472">Membrane</keyword>
<dbReference type="InterPro" id="IPR002401">
    <property type="entry name" value="Cyt_P450_E_grp-I"/>
</dbReference>
<dbReference type="PRINTS" id="PR00463">
    <property type="entry name" value="EP450I"/>
</dbReference>
<gene>
    <name evidence="10" type="ORF">QBC34DRAFT_349264</name>
</gene>
<dbReference type="GO" id="GO:0016705">
    <property type="term" value="F:oxidoreductase activity, acting on paired donors, with incorporation or reduction of molecular oxygen"/>
    <property type="evidence" value="ECO:0007669"/>
    <property type="project" value="InterPro"/>
</dbReference>
<dbReference type="PANTHER" id="PTHR24305">
    <property type="entry name" value="CYTOCHROME P450"/>
    <property type="match status" value="1"/>
</dbReference>
<evidence type="ECO:0000256" key="4">
    <source>
        <dbReference type="ARBA" id="ARBA00022723"/>
    </source>
</evidence>
<evidence type="ECO:0000256" key="5">
    <source>
        <dbReference type="ARBA" id="ARBA00023002"/>
    </source>
</evidence>
<keyword evidence="5" id="KW-0560">Oxidoreductase</keyword>
<dbReference type="GO" id="GO:0004497">
    <property type="term" value="F:monooxygenase activity"/>
    <property type="evidence" value="ECO:0007669"/>
    <property type="project" value="UniProtKB-KW"/>
</dbReference>
<feature type="transmembrane region" description="Helical" evidence="9">
    <location>
        <begin position="117"/>
        <end position="136"/>
    </location>
</feature>
<comment type="cofactor">
    <cofactor evidence="1 8">
        <name>heme</name>
        <dbReference type="ChEBI" id="CHEBI:30413"/>
    </cofactor>
</comment>
<evidence type="ECO:0000256" key="6">
    <source>
        <dbReference type="ARBA" id="ARBA00023004"/>
    </source>
</evidence>
<dbReference type="Pfam" id="PF00067">
    <property type="entry name" value="p450"/>
    <property type="match status" value="1"/>
</dbReference>
<dbReference type="EMBL" id="MU865932">
    <property type="protein sequence ID" value="KAK4450502.1"/>
    <property type="molecule type" value="Genomic_DNA"/>
</dbReference>
<comment type="pathway">
    <text evidence="2">Secondary metabolite biosynthesis.</text>
</comment>
<evidence type="ECO:0000256" key="9">
    <source>
        <dbReference type="SAM" id="Phobius"/>
    </source>
</evidence>
<evidence type="ECO:0000256" key="2">
    <source>
        <dbReference type="ARBA" id="ARBA00005179"/>
    </source>
</evidence>
<comment type="caution">
    <text evidence="10">The sequence shown here is derived from an EMBL/GenBank/DDBJ whole genome shotgun (WGS) entry which is preliminary data.</text>
</comment>
<keyword evidence="9" id="KW-0812">Transmembrane</keyword>
<sequence>MQKLSYPETLVAVIAPLITYLIITFIRVRLSYHGRPKPPHSFLWGHLKVFKDIIGVFPPNTHPQFFYTELAKRYNLPGIWYLDLWPFGPAQVIITSAEASFEVLSKRPYLMHRWVDYWFRIMLGPNVIAAINGPAWKKLHHMMGPSFSPVAVKAQVPVIARHAALFHENLCKVIKTGKPFSMVDITSRATSDIISDMVLGFSLKAQQNGSPLLQDFKTIFTLTQPYMDTWNPIRKAMLWWKIRGAKQRTDAYLHSVLDARYQLFRENSAIPSRKSARSVLDRMVIQRIEEMGDSTPLRLDQPFIDLVTPNLKGLLAGGQSTTSDALCHTHLLLSLHPAILTRLRKEHSSLFPPSLAETVSTITMNPALTSASSLPYTTAILQETLRLFPAGFTSREAPPDVTHLIFDGVSYPVQGKMIIPHQHALHYDEKQFPNPTEFLPERFMPEYTGSKAHRFAWRPFERGLRSCIGKELAMEEMRIVLVCTVRWFDFEGIFEGVMSKGEGKVMFSDWDERIGESAWQEMALGAAPRGGMMMRGVYRGEEGEGVR</sequence>
<reference evidence="10" key="2">
    <citation type="submission" date="2023-05" db="EMBL/GenBank/DDBJ databases">
        <authorList>
            <consortium name="Lawrence Berkeley National Laboratory"/>
            <person name="Steindorff A."/>
            <person name="Hensen N."/>
            <person name="Bonometti L."/>
            <person name="Westerberg I."/>
            <person name="Brannstrom I.O."/>
            <person name="Guillou S."/>
            <person name="Cros-Aarteil S."/>
            <person name="Calhoun S."/>
            <person name="Haridas S."/>
            <person name="Kuo A."/>
            <person name="Mondo S."/>
            <person name="Pangilinan J."/>
            <person name="Riley R."/>
            <person name="Labutti K."/>
            <person name="Andreopoulos B."/>
            <person name="Lipzen A."/>
            <person name="Chen C."/>
            <person name="Yanf M."/>
            <person name="Daum C."/>
            <person name="Ng V."/>
            <person name="Clum A."/>
            <person name="Ohm R."/>
            <person name="Martin F."/>
            <person name="Silar P."/>
            <person name="Natvig D."/>
            <person name="Lalanne C."/>
            <person name="Gautier V."/>
            <person name="Ament-Velasquez S.L."/>
            <person name="Kruys A."/>
            <person name="Hutchinson M.I."/>
            <person name="Powell A.J."/>
            <person name="Barry K."/>
            <person name="Miller A.N."/>
            <person name="Grigoriev I.V."/>
            <person name="Debuchy R."/>
            <person name="Gladieux P."/>
            <person name="Thoren M.H."/>
            <person name="Johannesson H."/>
        </authorList>
    </citation>
    <scope>NUCLEOTIDE SEQUENCE</scope>
    <source>
        <strain evidence="10">PSN243</strain>
    </source>
</reference>
<dbReference type="PRINTS" id="PR00385">
    <property type="entry name" value="P450"/>
</dbReference>
<keyword evidence="9" id="KW-1133">Transmembrane helix</keyword>
<keyword evidence="11" id="KW-1185">Reference proteome</keyword>